<dbReference type="InterPro" id="IPR039420">
    <property type="entry name" value="WalR-like"/>
</dbReference>
<gene>
    <name evidence="6" type="ORF">SAMN06297358_1417</name>
</gene>
<dbReference type="PANTHER" id="PTHR43214:SF43">
    <property type="entry name" value="TWO-COMPONENT RESPONSE REGULATOR"/>
    <property type="match status" value="1"/>
</dbReference>
<accession>A0A285ZWW7</accession>
<dbReference type="Proteomes" id="UP000219281">
    <property type="component" value="Unassembled WGS sequence"/>
</dbReference>
<dbReference type="SMART" id="SM00421">
    <property type="entry name" value="HTH_LUXR"/>
    <property type="match status" value="1"/>
</dbReference>
<dbReference type="GO" id="GO:0000160">
    <property type="term" value="P:phosphorelay signal transduction system"/>
    <property type="evidence" value="ECO:0007669"/>
    <property type="project" value="InterPro"/>
</dbReference>
<proteinExistence type="predicted"/>
<evidence type="ECO:0000313" key="7">
    <source>
        <dbReference type="Proteomes" id="UP000219281"/>
    </source>
</evidence>
<evidence type="ECO:0000256" key="1">
    <source>
        <dbReference type="ARBA" id="ARBA00022553"/>
    </source>
</evidence>
<dbReference type="InterPro" id="IPR000792">
    <property type="entry name" value="Tscrpt_reg_LuxR_C"/>
</dbReference>
<dbReference type="EMBL" id="OCMT01000002">
    <property type="protein sequence ID" value="SOD14126.1"/>
    <property type="molecule type" value="Genomic_DNA"/>
</dbReference>
<dbReference type="InterPro" id="IPR016032">
    <property type="entry name" value="Sig_transdc_resp-reg_C-effctor"/>
</dbReference>
<dbReference type="PROSITE" id="PS50110">
    <property type="entry name" value="RESPONSE_REGULATORY"/>
    <property type="match status" value="1"/>
</dbReference>
<dbReference type="InterPro" id="IPR001789">
    <property type="entry name" value="Sig_transdc_resp-reg_receiver"/>
</dbReference>
<feature type="domain" description="HTH luxR-type" evidence="4">
    <location>
        <begin position="159"/>
        <end position="224"/>
    </location>
</feature>
<dbReference type="GO" id="GO:0003677">
    <property type="term" value="F:DNA binding"/>
    <property type="evidence" value="ECO:0007669"/>
    <property type="project" value="UniProtKB-KW"/>
</dbReference>
<dbReference type="SUPFAM" id="SSF46894">
    <property type="entry name" value="C-terminal effector domain of the bipartite response regulators"/>
    <property type="match status" value="1"/>
</dbReference>
<dbReference type="GO" id="GO:0006355">
    <property type="term" value="P:regulation of DNA-templated transcription"/>
    <property type="evidence" value="ECO:0007669"/>
    <property type="project" value="InterPro"/>
</dbReference>
<evidence type="ECO:0000259" key="4">
    <source>
        <dbReference type="PROSITE" id="PS50043"/>
    </source>
</evidence>
<dbReference type="PROSITE" id="PS50043">
    <property type="entry name" value="HTH_LUXR_2"/>
    <property type="match status" value="1"/>
</dbReference>
<sequence length="227" mass="25688">MEQSTRSKHRGRMINIILAEDHNIVRNGIKLLLESDEQIRVLGEGVNGVEVMKLLSSGEVDMIVADINMPEMDGMQLLKEVKAKYPKIKVVMLSMHDHEKYVMEAFKNGGDGYLLKNIGADELIFAVKFVNQGRRYLCAELTMSLMDTMLQSKQYLMAIPENEIDFSLRELEILQLIAEGLTNLEMSEKLFLSKRTIEGHRQSLLDKTGSKNSAALIRYGVINGLIQ</sequence>
<evidence type="ECO:0000256" key="2">
    <source>
        <dbReference type="ARBA" id="ARBA00023125"/>
    </source>
</evidence>
<keyword evidence="1 3" id="KW-0597">Phosphoprotein</keyword>
<dbReference type="CDD" id="cd17535">
    <property type="entry name" value="REC_NarL-like"/>
    <property type="match status" value="1"/>
</dbReference>
<protein>
    <submittedName>
        <fullName evidence="6">Two component transcriptional regulator, LuxR family</fullName>
    </submittedName>
</protein>
<feature type="modified residue" description="4-aspartylphosphate" evidence="3">
    <location>
        <position position="66"/>
    </location>
</feature>
<dbReference type="Gene3D" id="3.40.50.2300">
    <property type="match status" value="1"/>
</dbReference>
<dbReference type="PANTHER" id="PTHR43214">
    <property type="entry name" value="TWO-COMPONENT RESPONSE REGULATOR"/>
    <property type="match status" value="1"/>
</dbReference>
<dbReference type="SMART" id="SM00448">
    <property type="entry name" value="REC"/>
    <property type="match status" value="1"/>
</dbReference>
<evidence type="ECO:0000313" key="6">
    <source>
        <dbReference type="EMBL" id="SOD14126.1"/>
    </source>
</evidence>
<dbReference type="Pfam" id="PF00072">
    <property type="entry name" value="Response_reg"/>
    <property type="match status" value="1"/>
</dbReference>
<feature type="domain" description="Response regulatory" evidence="5">
    <location>
        <begin position="15"/>
        <end position="131"/>
    </location>
</feature>
<dbReference type="SUPFAM" id="SSF52172">
    <property type="entry name" value="CheY-like"/>
    <property type="match status" value="1"/>
</dbReference>
<organism evidence="6 7">
    <name type="scientific">Pedobacter xixiisoli</name>
    <dbReference type="NCBI Taxonomy" id="1476464"/>
    <lineage>
        <taxon>Bacteria</taxon>
        <taxon>Pseudomonadati</taxon>
        <taxon>Bacteroidota</taxon>
        <taxon>Sphingobacteriia</taxon>
        <taxon>Sphingobacteriales</taxon>
        <taxon>Sphingobacteriaceae</taxon>
        <taxon>Pedobacter</taxon>
    </lineage>
</organism>
<dbReference type="AlphaFoldDB" id="A0A285ZWW7"/>
<evidence type="ECO:0000259" key="5">
    <source>
        <dbReference type="PROSITE" id="PS50110"/>
    </source>
</evidence>
<keyword evidence="2" id="KW-0238">DNA-binding</keyword>
<dbReference type="PRINTS" id="PR00038">
    <property type="entry name" value="HTHLUXR"/>
</dbReference>
<dbReference type="InterPro" id="IPR058245">
    <property type="entry name" value="NreC/VraR/RcsB-like_REC"/>
</dbReference>
<dbReference type="Pfam" id="PF00196">
    <property type="entry name" value="GerE"/>
    <property type="match status" value="1"/>
</dbReference>
<dbReference type="InterPro" id="IPR011006">
    <property type="entry name" value="CheY-like_superfamily"/>
</dbReference>
<reference evidence="7" key="1">
    <citation type="submission" date="2017-09" db="EMBL/GenBank/DDBJ databases">
        <authorList>
            <person name="Varghese N."/>
            <person name="Submissions S."/>
        </authorList>
    </citation>
    <scope>NUCLEOTIDE SEQUENCE [LARGE SCALE GENOMIC DNA]</scope>
    <source>
        <strain evidence="7">CGMCC 1.12803</strain>
    </source>
</reference>
<dbReference type="CDD" id="cd06170">
    <property type="entry name" value="LuxR_C_like"/>
    <property type="match status" value="1"/>
</dbReference>
<name>A0A285ZWW7_9SPHI</name>
<evidence type="ECO:0000256" key="3">
    <source>
        <dbReference type="PROSITE-ProRule" id="PRU00169"/>
    </source>
</evidence>
<keyword evidence="7" id="KW-1185">Reference proteome</keyword>